<protein>
    <submittedName>
        <fullName evidence="2">Aminoglycoside phosphotransferase</fullName>
    </submittedName>
</protein>
<dbReference type="InterPro" id="IPR011009">
    <property type="entry name" value="Kinase-like_dom_sf"/>
</dbReference>
<dbReference type="OrthoDB" id="60975at2"/>
<dbReference type="InterPro" id="IPR051678">
    <property type="entry name" value="AGP_Transferase"/>
</dbReference>
<keyword evidence="2" id="KW-0808">Transferase</keyword>
<dbReference type="PANTHER" id="PTHR21310:SF15">
    <property type="entry name" value="AMINOGLYCOSIDE PHOSPHOTRANSFERASE DOMAIN-CONTAINING PROTEIN"/>
    <property type="match status" value="1"/>
</dbReference>
<evidence type="ECO:0000259" key="1">
    <source>
        <dbReference type="Pfam" id="PF01636"/>
    </source>
</evidence>
<dbReference type="Proteomes" id="UP000034166">
    <property type="component" value="Unassembled WGS sequence"/>
</dbReference>
<sequence length="304" mass="35972">MDSLTGNAEFSWVKETIKNFEDVKIDHIAKLGEGMMNRTYLINQKFVFRFPKEKQGAFDTEKEKRVLPLLKKHITLNIPEFIYCGKQDNGYPFAGYRILPGEPMNEQLFHSLSVEIKNRIADQIAEFINEIQSFNVEKAKELNIQESNFYQDYLEIFQEVQEKVFPKINKEMQAYISIRFTSFLENKNHFLYTSNLLHSDLSLDHLLFDKKKQELTGIIDFGDMRIGDSDYEYIYLLEECGKEFTTKVMERRKEDNIQYKLKKVSYFLTADNVMLLLDGIKRNNAEMMEEAIKAIQYEMNKHYS</sequence>
<dbReference type="PANTHER" id="PTHR21310">
    <property type="entry name" value="AMINOGLYCOSIDE PHOSPHOTRANSFERASE-RELATED-RELATED"/>
    <property type="match status" value="1"/>
</dbReference>
<dbReference type="InterPro" id="IPR002575">
    <property type="entry name" value="Aminoglycoside_PTrfase"/>
</dbReference>
<proteinExistence type="predicted"/>
<dbReference type="Pfam" id="PF01636">
    <property type="entry name" value="APH"/>
    <property type="match status" value="1"/>
</dbReference>
<organism evidence="2 3">
    <name type="scientific">Mesobacillus campisalis</name>
    <dbReference type="NCBI Taxonomy" id="1408103"/>
    <lineage>
        <taxon>Bacteria</taxon>
        <taxon>Bacillati</taxon>
        <taxon>Bacillota</taxon>
        <taxon>Bacilli</taxon>
        <taxon>Bacillales</taxon>
        <taxon>Bacillaceae</taxon>
        <taxon>Mesobacillus</taxon>
    </lineage>
</organism>
<dbReference type="AlphaFoldDB" id="A0A0M2SZU4"/>
<comment type="caution">
    <text evidence="2">The sequence shown here is derived from an EMBL/GenBank/DDBJ whole genome shotgun (WGS) entry which is preliminary data.</text>
</comment>
<dbReference type="GO" id="GO:0016740">
    <property type="term" value="F:transferase activity"/>
    <property type="evidence" value="ECO:0007669"/>
    <property type="project" value="UniProtKB-KW"/>
</dbReference>
<evidence type="ECO:0000313" key="3">
    <source>
        <dbReference type="Proteomes" id="UP000034166"/>
    </source>
</evidence>
<dbReference type="EMBL" id="LAYY01000001">
    <property type="protein sequence ID" value="KKK40094.1"/>
    <property type="molecule type" value="Genomic_DNA"/>
</dbReference>
<dbReference type="Gene3D" id="3.90.1200.10">
    <property type="match status" value="1"/>
</dbReference>
<feature type="domain" description="Aminoglycoside phosphotransferase" evidence="1">
    <location>
        <begin position="28"/>
        <end position="252"/>
    </location>
</feature>
<dbReference type="SUPFAM" id="SSF56112">
    <property type="entry name" value="Protein kinase-like (PK-like)"/>
    <property type="match status" value="1"/>
</dbReference>
<gene>
    <name evidence="2" type="ORF">WQ57_01195</name>
</gene>
<dbReference type="PATRIC" id="fig|1408103.3.peg.262"/>
<dbReference type="CDD" id="cd05120">
    <property type="entry name" value="APH_ChoK_like"/>
    <property type="match status" value="1"/>
</dbReference>
<keyword evidence="3" id="KW-1185">Reference proteome</keyword>
<evidence type="ECO:0000313" key="2">
    <source>
        <dbReference type="EMBL" id="KKK40094.1"/>
    </source>
</evidence>
<reference evidence="2 3" key="1">
    <citation type="submission" date="2015-04" db="EMBL/GenBank/DDBJ databases">
        <title>Taxonomic description and genome sequence of Bacillus campisalis sp. nov., a novel member of the genus Bacillus isolated from solar saltern.</title>
        <authorList>
            <person name="Mathan Kumar R."/>
            <person name="Kaur G."/>
            <person name="Kumar A."/>
            <person name="Singh N.K."/>
            <person name="Kaur N."/>
            <person name="Kumar N."/>
            <person name="Mayilraj S."/>
        </authorList>
    </citation>
    <scope>NUCLEOTIDE SEQUENCE [LARGE SCALE GENOMIC DNA]</scope>
    <source>
        <strain evidence="2 3">SA2-6</strain>
    </source>
</reference>
<accession>A0A0M2SZU4</accession>
<name>A0A0M2SZU4_9BACI</name>
<dbReference type="Gene3D" id="3.30.200.20">
    <property type="entry name" value="Phosphorylase Kinase, domain 1"/>
    <property type="match status" value="1"/>
</dbReference>